<dbReference type="InParanoid" id="M3YJJ3"/>
<accession>M3YJJ3</accession>
<dbReference type="PANTHER" id="PTHR38006">
    <property type="entry name" value="MEIOSIS-SPECIFIC KINETOCHORE PROTEIN"/>
    <property type="match status" value="1"/>
</dbReference>
<proteinExistence type="predicted"/>
<dbReference type="Ensembl" id="ENSMPUT00000011690.1">
    <property type="protein sequence ID" value="ENSMPUP00000011500.1"/>
    <property type="gene ID" value="ENSMPUG00000011592.1"/>
</dbReference>
<reference evidence="2" key="1">
    <citation type="submission" date="2024-06" db="UniProtKB">
        <authorList>
            <consortium name="Ensembl"/>
        </authorList>
    </citation>
    <scope>IDENTIFICATION</scope>
</reference>
<evidence type="ECO:0000256" key="1">
    <source>
        <dbReference type="SAM" id="MobiDB-lite"/>
    </source>
</evidence>
<dbReference type="GO" id="GO:0016321">
    <property type="term" value="P:female meiosis chromosome segregation"/>
    <property type="evidence" value="ECO:0007669"/>
    <property type="project" value="TreeGrafter"/>
</dbReference>
<dbReference type="HOGENOM" id="CLU_1577999_0_0_1"/>
<feature type="region of interest" description="Disordered" evidence="1">
    <location>
        <begin position="35"/>
        <end position="71"/>
    </location>
</feature>
<dbReference type="PANTHER" id="PTHR38006:SF1">
    <property type="entry name" value="MEIOSIS-SPECIFIC KINETOCHORE PROTEIN"/>
    <property type="match status" value="1"/>
</dbReference>
<dbReference type="eggNOG" id="ENOG502S9GN">
    <property type="taxonomic scope" value="Eukaryota"/>
</dbReference>
<name>M3YJJ3_MUSPF</name>
<protein>
    <submittedName>
        <fullName evidence="2">Uncharacterized protein</fullName>
    </submittedName>
</protein>
<dbReference type="EMBL" id="AEYP01000027">
    <property type="status" value="NOT_ANNOTATED_CDS"/>
    <property type="molecule type" value="Genomic_DNA"/>
</dbReference>
<sequence length="169" mass="18783">MNMNLFQPEKDPEPRNTYFQTKLRSHHIKIKVPSNRSITKVPLSQPLEPELRTNSSIPDKKSRGLLTSTPSSQTADLVIDLSSVQKTSFEELFPNVSNYVNSNEIVPVSDLQECSSNEIPSDTSEICCIIRATPGTRQMKSESNVIVKKKYSPPKDIPQGSISLISLGP</sequence>
<dbReference type="GO" id="GO:0051754">
    <property type="term" value="P:meiotic sister chromatid cohesion, centromeric"/>
    <property type="evidence" value="ECO:0007669"/>
    <property type="project" value="InterPro"/>
</dbReference>
<dbReference type="InterPro" id="IPR034545">
    <property type="entry name" value="Meikin"/>
</dbReference>
<dbReference type="GO" id="GO:0010789">
    <property type="term" value="P:meiotic sister chromatid cohesion involved in meiosis I"/>
    <property type="evidence" value="ECO:0007669"/>
    <property type="project" value="TreeGrafter"/>
</dbReference>
<evidence type="ECO:0000313" key="2">
    <source>
        <dbReference type="Ensembl" id="ENSMPUP00000011500.1"/>
    </source>
</evidence>
<dbReference type="GO" id="GO:0007060">
    <property type="term" value="P:male meiosis chromosome segregation"/>
    <property type="evidence" value="ECO:0007669"/>
    <property type="project" value="TreeGrafter"/>
</dbReference>
<dbReference type="STRING" id="9669.ENSMPUP00000011500"/>
<organism evidence="2">
    <name type="scientific">Mustela putorius furo</name>
    <name type="common">European domestic ferret</name>
    <name type="synonym">Mustela furo</name>
    <dbReference type="NCBI Taxonomy" id="9669"/>
    <lineage>
        <taxon>Eukaryota</taxon>
        <taxon>Metazoa</taxon>
        <taxon>Chordata</taxon>
        <taxon>Craniata</taxon>
        <taxon>Vertebrata</taxon>
        <taxon>Euteleostomi</taxon>
        <taxon>Mammalia</taxon>
        <taxon>Eutheria</taxon>
        <taxon>Laurasiatheria</taxon>
        <taxon>Carnivora</taxon>
        <taxon>Caniformia</taxon>
        <taxon>Musteloidea</taxon>
        <taxon>Mustelidae</taxon>
        <taxon>Mustelinae</taxon>
        <taxon>Mustela</taxon>
    </lineage>
</organism>
<dbReference type="AlphaFoldDB" id="M3YJJ3"/>
<dbReference type="GO" id="GO:0000776">
    <property type="term" value="C:kinetochore"/>
    <property type="evidence" value="ECO:0007669"/>
    <property type="project" value="InterPro"/>
</dbReference>
<dbReference type="GO" id="GO:0045143">
    <property type="term" value="P:homologous chromosome segregation"/>
    <property type="evidence" value="ECO:0007669"/>
    <property type="project" value="TreeGrafter"/>
</dbReference>